<protein>
    <recommendedName>
        <fullName evidence="1">Paraneoplastic antigen Ma-like C-terminal domain-containing protein</fullName>
    </recommendedName>
</protein>
<reference evidence="2" key="1">
    <citation type="submission" date="2025-08" db="UniProtKB">
        <authorList>
            <consortium name="Ensembl"/>
        </authorList>
    </citation>
    <scope>IDENTIFICATION</scope>
</reference>
<evidence type="ECO:0000313" key="3">
    <source>
        <dbReference type="Proteomes" id="UP000694701"/>
    </source>
</evidence>
<sequence length="191" mass="21879">MTMFGRIEEMLLYANDIEDDTKKRSVLLSVCAKTLSTLRSVLAPTQPSTVTYGNTVAALKRHYSPAPSEIAQHFRFHNCKQKPNQSISNYIAELRHLSVHCTFGDQLDAMLRDRIMCGFVDESLQQRLLAEPTLTFKETEEKALAAETACLNPQTQLTLIPQLHHVFSKPTQFLLLYGHSLMRSWINWWLK</sequence>
<evidence type="ECO:0000313" key="2">
    <source>
        <dbReference type="Ensembl" id="ENSCCRP00020097634.1"/>
    </source>
</evidence>
<feature type="domain" description="Paraneoplastic antigen Ma-like C-terminal" evidence="1">
    <location>
        <begin position="10"/>
        <end position="97"/>
    </location>
</feature>
<dbReference type="Ensembl" id="ENSCCRT00020106753.1">
    <property type="protein sequence ID" value="ENSCCRP00020097634.1"/>
    <property type="gene ID" value="ENSCCRG00020044925.1"/>
</dbReference>
<organism evidence="2 3">
    <name type="scientific">Cyprinus carpio</name>
    <name type="common">Common carp</name>
    <dbReference type="NCBI Taxonomy" id="7962"/>
    <lineage>
        <taxon>Eukaryota</taxon>
        <taxon>Metazoa</taxon>
        <taxon>Chordata</taxon>
        <taxon>Craniata</taxon>
        <taxon>Vertebrata</taxon>
        <taxon>Euteleostomi</taxon>
        <taxon>Actinopterygii</taxon>
        <taxon>Neopterygii</taxon>
        <taxon>Teleostei</taxon>
        <taxon>Ostariophysi</taxon>
        <taxon>Cypriniformes</taxon>
        <taxon>Cyprinidae</taxon>
        <taxon>Cyprininae</taxon>
        <taxon>Cyprinus</taxon>
    </lineage>
</organism>
<dbReference type="AlphaFoldDB" id="A0A8C2JMK6"/>
<dbReference type="Proteomes" id="UP000694701">
    <property type="component" value="Unplaced"/>
</dbReference>
<proteinExistence type="predicted"/>
<dbReference type="InterPro" id="IPR048270">
    <property type="entry name" value="PNMA_C"/>
</dbReference>
<dbReference type="PANTHER" id="PTHR33198">
    <property type="entry name" value="ANK_REP_REGION DOMAIN-CONTAINING PROTEIN-RELATED"/>
    <property type="match status" value="1"/>
</dbReference>
<dbReference type="PANTHER" id="PTHR33198:SF19">
    <property type="entry name" value="CCHC-TYPE DOMAIN-CONTAINING PROTEIN"/>
    <property type="match status" value="1"/>
</dbReference>
<name>A0A8C2JMK6_CYPCA</name>
<dbReference type="Pfam" id="PF14893">
    <property type="entry name" value="PNMA"/>
    <property type="match status" value="1"/>
</dbReference>
<accession>A0A8C2JMK6</accession>
<evidence type="ECO:0000259" key="1">
    <source>
        <dbReference type="Pfam" id="PF14893"/>
    </source>
</evidence>